<dbReference type="Pfam" id="PF00640">
    <property type="entry name" value="PID"/>
    <property type="match status" value="1"/>
</dbReference>
<dbReference type="PANTHER" id="PTHR14058:SF10">
    <property type="entry name" value="AMYLOID-BETA A4 PRECURSOR PROTEIN-BINDING FAMILY B MEMBER 3"/>
    <property type="match status" value="1"/>
</dbReference>
<evidence type="ECO:0000313" key="4">
    <source>
        <dbReference type="EMBL" id="SBQ87157.1"/>
    </source>
</evidence>
<dbReference type="FunFam" id="2.30.29.30:FF:000034">
    <property type="entry name" value="amyloid beta A4 precursor protein-binding family B member 2"/>
    <property type="match status" value="1"/>
</dbReference>
<feature type="compositionally biased region" description="Polar residues" evidence="2">
    <location>
        <begin position="264"/>
        <end position="279"/>
    </location>
</feature>
<dbReference type="PANTHER" id="PTHR14058">
    <property type="entry name" value="AMYLOID BETA A4 PRECURSOR PROTEIN-BINDING FAMILY B"/>
    <property type="match status" value="1"/>
</dbReference>
<dbReference type="EMBL" id="HAED01001312">
    <property type="protein sequence ID" value="SBQ87157.1"/>
    <property type="molecule type" value="Transcribed_RNA"/>
</dbReference>
<dbReference type="InterPro" id="IPR006020">
    <property type="entry name" value="PTB/PI_dom"/>
</dbReference>
<dbReference type="SMART" id="SM00462">
    <property type="entry name" value="PTB"/>
    <property type="match status" value="1"/>
</dbReference>
<protein>
    <submittedName>
        <fullName evidence="4">Amyloid beta (A4) protein-binding, family B, member 3</fullName>
    </submittedName>
</protein>
<dbReference type="GO" id="GO:0006355">
    <property type="term" value="P:regulation of DNA-templated transcription"/>
    <property type="evidence" value="ECO:0007669"/>
    <property type="project" value="TreeGrafter"/>
</dbReference>
<dbReference type="GO" id="GO:0005737">
    <property type="term" value="C:cytoplasm"/>
    <property type="evidence" value="ECO:0007669"/>
    <property type="project" value="TreeGrafter"/>
</dbReference>
<evidence type="ECO:0000259" key="3">
    <source>
        <dbReference type="PROSITE" id="PS01179"/>
    </source>
</evidence>
<reference evidence="4" key="1">
    <citation type="submission" date="2016-05" db="EMBL/GenBank/DDBJ databases">
        <authorList>
            <person name="Lavstsen T."/>
            <person name="Jespersen J.S."/>
        </authorList>
    </citation>
    <scope>NUCLEOTIDE SEQUENCE</scope>
    <source>
        <tissue evidence="4">Brain</tissue>
    </source>
</reference>
<gene>
    <name evidence="4" type="primary">APBB3</name>
</gene>
<evidence type="ECO:0000256" key="1">
    <source>
        <dbReference type="ARBA" id="ARBA00022737"/>
    </source>
</evidence>
<evidence type="ECO:0000256" key="2">
    <source>
        <dbReference type="SAM" id="MobiDB-lite"/>
    </source>
</evidence>
<feature type="domain" description="PID" evidence="3">
    <location>
        <begin position="105"/>
        <end position="233"/>
    </location>
</feature>
<dbReference type="GO" id="GO:0001540">
    <property type="term" value="F:amyloid-beta binding"/>
    <property type="evidence" value="ECO:0007669"/>
    <property type="project" value="InterPro"/>
</dbReference>
<keyword evidence="1" id="KW-0677">Repeat</keyword>
<reference evidence="4" key="2">
    <citation type="submission" date="2016-06" db="EMBL/GenBank/DDBJ databases">
        <title>The genome of a short-lived fish provides insights into sex chromosome evolution and the genetic control of aging.</title>
        <authorList>
            <person name="Reichwald K."/>
            <person name="Felder M."/>
            <person name="Petzold A."/>
            <person name="Koch P."/>
            <person name="Groth M."/>
            <person name="Platzer M."/>
        </authorList>
    </citation>
    <scope>NUCLEOTIDE SEQUENCE</scope>
    <source>
        <tissue evidence="4">Brain</tissue>
    </source>
</reference>
<dbReference type="InterPro" id="IPR039576">
    <property type="entry name" value="APBB1/2/3"/>
</dbReference>
<accession>A0A1A8HST6</accession>
<feature type="region of interest" description="Disordered" evidence="2">
    <location>
        <begin position="254"/>
        <end position="279"/>
    </location>
</feature>
<dbReference type="InterPro" id="IPR011993">
    <property type="entry name" value="PH-like_dom_sf"/>
</dbReference>
<dbReference type="AlphaFoldDB" id="A0A1A8HST6"/>
<dbReference type="SUPFAM" id="SSF50729">
    <property type="entry name" value="PH domain-like"/>
    <property type="match status" value="1"/>
</dbReference>
<dbReference type="PROSITE" id="PS01179">
    <property type="entry name" value="PID"/>
    <property type="match status" value="1"/>
</dbReference>
<dbReference type="GO" id="GO:0005634">
    <property type="term" value="C:nucleus"/>
    <property type="evidence" value="ECO:0007669"/>
    <property type="project" value="TreeGrafter"/>
</dbReference>
<dbReference type="Gene3D" id="2.30.29.30">
    <property type="entry name" value="Pleckstrin-homology domain (PH domain)/Phosphotyrosine-binding domain (PTB)"/>
    <property type="match status" value="1"/>
</dbReference>
<organism evidence="4">
    <name type="scientific">Nothobranchius kuhntae</name>
    <name type="common">Beira killifish</name>
    <dbReference type="NCBI Taxonomy" id="321403"/>
    <lineage>
        <taxon>Eukaryota</taxon>
        <taxon>Metazoa</taxon>
        <taxon>Chordata</taxon>
        <taxon>Craniata</taxon>
        <taxon>Vertebrata</taxon>
        <taxon>Euteleostomi</taxon>
        <taxon>Actinopterygii</taxon>
        <taxon>Neopterygii</taxon>
        <taxon>Teleostei</taxon>
        <taxon>Neoteleostei</taxon>
        <taxon>Acanthomorphata</taxon>
        <taxon>Ovalentaria</taxon>
        <taxon>Atherinomorphae</taxon>
        <taxon>Cyprinodontiformes</taxon>
        <taxon>Nothobranchiidae</taxon>
        <taxon>Nothobranchius</taxon>
    </lineage>
</organism>
<sequence length="301" mass="33423">MSYNVASAALGRTDGSKAATGVIGPSDHHQHLTCGFRCFFSTVSTYNRKHNRAKGSQAVVISSFQLLSEKRLMRPTRSVTMESMSPEDLPRQVEFLEAVQQQAKKFEVQYIGNLPVSRAMGMEVLNHAIESIMNSTDQVDWEPAVIHVTDNVLSLFWKEEDCEKSLWECPVRCLTFLGVGHDSHTFAIIVDGGTQQFECHVFWCEPDAGILSEAVQAACMVQYQKCLVAQTPPPRTKSWHVTPSKVKRANSMDSAAFPPLSSHHPGTNSTLTAKMKNSSSGVRKGMMAFFETFRNKQTTTS</sequence>
<dbReference type="CDD" id="cd01271">
    <property type="entry name" value="PTB2_Fe65"/>
    <property type="match status" value="1"/>
</dbReference>
<name>A0A1A8HST6_NOTKU</name>
<proteinExistence type="predicted"/>